<dbReference type="AlphaFoldDB" id="U2EH53"/>
<dbReference type="GO" id="GO:0016853">
    <property type="term" value="F:isomerase activity"/>
    <property type="evidence" value="ECO:0007669"/>
    <property type="project" value="UniProtKB-KW"/>
</dbReference>
<evidence type="ECO:0000256" key="3">
    <source>
        <dbReference type="ARBA" id="ARBA00005013"/>
    </source>
</evidence>
<dbReference type="RefSeq" id="WP_006915176.1">
    <property type="nucleotide sequence ID" value="NZ_AFNV02000030.1"/>
</dbReference>
<evidence type="ECO:0000256" key="8">
    <source>
        <dbReference type="RuleBase" id="RU362079"/>
    </source>
</evidence>
<comment type="caution">
    <text evidence="10">The sequence shown here is derived from an EMBL/GenBank/DDBJ whole genome shotgun (WGS) entry which is preliminary data.</text>
</comment>
<protein>
    <recommendedName>
        <fullName evidence="8">7,8-dihydroneopterin aldolase</fullName>
        <ecNumber evidence="8">4.1.2.25</ecNumber>
    </recommendedName>
</protein>
<keyword evidence="7 8" id="KW-0456">Lyase</keyword>
<feature type="domain" description="Dihydroneopterin aldolase/epimerase" evidence="9">
    <location>
        <begin position="4"/>
        <end position="114"/>
    </location>
</feature>
<reference evidence="10 11" key="1">
    <citation type="journal article" date="2011" name="J. Bacteriol.">
        <title>Genome sequence of Salinisphaera shabanensis, a gammaproteobacterium from the harsh, variable environment of the brine-seawater interface of the Shaban Deep in the Red Sea.</title>
        <authorList>
            <person name="Antunes A."/>
            <person name="Alam I."/>
            <person name="Bajic V.B."/>
            <person name="Stingl U."/>
        </authorList>
    </citation>
    <scope>NUCLEOTIDE SEQUENCE [LARGE SCALE GENOMIC DNA]</scope>
    <source>
        <strain evidence="10 11">E1L3A</strain>
    </source>
</reference>
<evidence type="ECO:0000313" key="10">
    <source>
        <dbReference type="EMBL" id="ERJ17722.1"/>
    </source>
</evidence>
<organism evidence="10 11">
    <name type="scientific">Salinisphaera shabanensis E1L3A</name>
    <dbReference type="NCBI Taxonomy" id="1033802"/>
    <lineage>
        <taxon>Bacteria</taxon>
        <taxon>Pseudomonadati</taxon>
        <taxon>Pseudomonadota</taxon>
        <taxon>Gammaproteobacteria</taxon>
        <taxon>Salinisphaerales</taxon>
        <taxon>Salinisphaeraceae</taxon>
        <taxon>Salinisphaera</taxon>
    </lineage>
</organism>
<evidence type="ECO:0000259" key="9">
    <source>
        <dbReference type="SMART" id="SM00905"/>
    </source>
</evidence>
<dbReference type="SMART" id="SM00905">
    <property type="entry name" value="FolB"/>
    <property type="match status" value="1"/>
</dbReference>
<dbReference type="NCBIfam" id="TIGR00525">
    <property type="entry name" value="folB"/>
    <property type="match status" value="1"/>
</dbReference>
<comment type="catalytic activity">
    <reaction evidence="1">
        <text>7,8-dihydroneopterin = 7,8-dihydromonapterin</text>
        <dbReference type="Rhea" id="RHEA:45328"/>
        <dbReference type="ChEBI" id="CHEBI:17001"/>
        <dbReference type="ChEBI" id="CHEBI:71175"/>
        <dbReference type="EC" id="5.1.99.8"/>
    </reaction>
</comment>
<dbReference type="FunFam" id="3.30.1130.10:FF:000002">
    <property type="entry name" value="7,8-dihydroneopterin aldolase"/>
    <property type="match status" value="1"/>
</dbReference>
<dbReference type="InterPro" id="IPR006156">
    <property type="entry name" value="Dihydroneopterin_aldolase"/>
</dbReference>
<evidence type="ECO:0000256" key="4">
    <source>
        <dbReference type="ARBA" id="ARBA00005708"/>
    </source>
</evidence>
<dbReference type="SUPFAM" id="SSF55620">
    <property type="entry name" value="Tetrahydrobiopterin biosynthesis enzymes-like"/>
    <property type="match status" value="1"/>
</dbReference>
<comment type="similarity">
    <text evidence="4 8">Belongs to the DHNA family.</text>
</comment>
<gene>
    <name evidence="10" type="primary">folB</name>
    <name evidence="10" type="ORF">SSPSH_003485</name>
</gene>
<comment type="function">
    <text evidence="8">Catalyzes the conversion of 7,8-dihydroneopterin to 6-hydroxymethyl-7,8-dihydropterin.</text>
</comment>
<dbReference type="PANTHER" id="PTHR42844:SF1">
    <property type="entry name" value="DIHYDRONEOPTERIN ALDOLASE 1-RELATED"/>
    <property type="match status" value="1"/>
</dbReference>
<dbReference type="PANTHER" id="PTHR42844">
    <property type="entry name" value="DIHYDRONEOPTERIN ALDOLASE 1-RELATED"/>
    <property type="match status" value="1"/>
</dbReference>
<dbReference type="GO" id="GO:0005737">
    <property type="term" value="C:cytoplasm"/>
    <property type="evidence" value="ECO:0007669"/>
    <property type="project" value="TreeGrafter"/>
</dbReference>
<sequence length="118" mass="13241">MDTIFIEQLAVDAVIGVYDWEREITQRLFIDLDIGFTIRDAAADDDVDQTLDYQAVAERVQEFVAASRYRLIETLAEEIARLLIADFDVLEVGVRVSKPGALPQAANVGVRVTRSREV</sequence>
<accession>U2EH53</accession>
<dbReference type="STRING" id="1033802.SSPSH_003485"/>
<evidence type="ECO:0000256" key="6">
    <source>
        <dbReference type="ARBA" id="ARBA00023235"/>
    </source>
</evidence>
<keyword evidence="6" id="KW-0413">Isomerase</keyword>
<evidence type="ECO:0000256" key="7">
    <source>
        <dbReference type="ARBA" id="ARBA00023239"/>
    </source>
</evidence>
<dbReference type="Proteomes" id="UP000006242">
    <property type="component" value="Unassembled WGS sequence"/>
</dbReference>
<evidence type="ECO:0000256" key="2">
    <source>
        <dbReference type="ARBA" id="ARBA00001353"/>
    </source>
</evidence>
<dbReference type="EMBL" id="AFNV02000030">
    <property type="protein sequence ID" value="ERJ17722.1"/>
    <property type="molecule type" value="Genomic_DNA"/>
</dbReference>
<dbReference type="eggNOG" id="COG1539">
    <property type="taxonomic scope" value="Bacteria"/>
</dbReference>
<comment type="pathway">
    <text evidence="3 8">Cofactor biosynthesis; tetrahydrofolate biosynthesis; 2-amino-4-hydroxy-6-hydroxymethyl-7,8-dihydropteridine diphosphate from 7,8-dihydroneopterin triphosphate: step 3/4.</text>
</comment>
<dbReference type="EC" id="4.1.2.25" evidence="8"/>
<dbReference type="Gene3D" id="3.30.1130.10">
    <property type="match status" value="1"/>
</dbReference>
<evidence type="ECO:0000313" key="11">
    <source>
        <dbReference type="Proteomes" id="UP000006242"/>
    </source>
</evidence>
<evidence type="ECO:0000256" key="5">
    <source>
        <dbReference type="ARBA" id="ARBA00022909"/>
    </source>
</evidence>
<dbReference type="GO" id="GO:0004150">
    <property type="term" value="F:dihydroneopterin aldolase activity"/>
    <property type="evidence" value="ECO:0007669"/>
    <property type="project" value="UniProtKB-UniRule"/>
</dbReference>
<dbReference type="GO" id="GO:0046654">
    <property type="term" value="P:tetrahydrofolate biosynthetic process"/>
    <property type="evidence" value="ECO:0007669"/>
    <property type="project" value="UniProtKB-UniRule"/>
</dbReference>
<dbReference type="InterPro" id="IPR043133">
    <property type="entry name" value="GTP-CH-I_C/QueF"/>
</dbReference>
<keyword evidence="11" id="KW-1185">Reference proteome</keyword>
<dbReference type="GO" id="GO:0046656">
    <property type="term" value="P:folic acid biosynthetic process"/>
    <property type="evidence" value="ECO:0007669"/>
    <property type="project" value="UniProtKB-UniRule"/>
</dbReference>
<evidence type="ECO:0000256" key="1">
    <source>
        <dbReference type="ARBA" id="ARBA00000693"/>
    </source>
</evidence>
<name>U2EH53_9GAMM</name>
<dbReference type="NCBIfam" id="TIGR00526">
    <property type="entry name" value="folB_dom"/>
    <property type="match status" value="1"/>
</dbReference>
<reference evidence="10 11" key="2">
    <citation type="journal article" date="2013" name="PLoS ONE">
        <title>INDIGO - INtegrated Data Warehouse of MIcrobial GenOmes with Examples from the Red Sea Extremophiles.</title>
        <authorList>
            <person name="Alam I."/>
            <person name="Antunes A."/>
            <person name="Kamau A.A."/>
            <person name="Ba Alawi W."/>
            <person name="Kalkatawi M."/>
            <person name="Stingl U."/>
            <person name="Bajic V.B."/>
        </authorList>
    </citation>
    <scope>NUCLEOTIDE SEQUENCE [LARGE SCALE GENOMIC DNA]</scope>
    <source>
        <strain evidence="10 11">E1L3A</strain>
    </source>
</reference>
<dbReference type="UniPathway" id="UPA00077">
    <property type="reaction ID" value="UER00154"/>
</dbReference>
<comment type="catalytic activity">
    <reaction evidence="2 8">
        <text>7,8-dihydroneopterin = 6-hydroxymethyl-7,8-dihydropterin + glycolaldehyde</text>
        <dbReference type="Rhea" id="RHEA:10540"/>
        <dbReference type="ChEBI" id="CHEBI:17001"/>
        <dbReference type="ChEBI" id="CHEBI:17071"/>
        <dbReference type="ChEBI" id="CHEBI:44841"/>
        <dbReference type="EC" id="4.1.2.25"/>
    </reaction>
</comment>
<keyword evidence="5 8" id="KW-0289">Folate biosynthesis</keyword>
<proteinExistence type="inferred from homology"/>
<dbReference type="InterPro" id="IPR006157">
    <property type="entry name" value="FolB_dom"/>
</dbReference>
<dbReference type="OrthoDB" id="9810587at2"/>
<dbReference type="Pfam" id="PF02152">
    <property type="entry name" value="FolB"/>
    <property type="match status" value="1"/>
</dbReference>